<proteinExistence type="predicted"/>
<dbReference type="Gene3D" id="3.30.70.270">
    <property type="match status" value="1"/>
</dbReference>
<name>A0A174YW62_9FIRM</name>
<dbReference type="GO" id="GO:0071111">
    <property type="term" value="F:cyclic-guanylate-specific phosphodiesterase activity"/>
    <property type="evidence" value="ECO:0007669"/>
    <property type="project" value="InterPro"/>
</dbReference>
<protein>
    <submittedName>
        <fullName evidence="4">Bacteriophytochrome cph2</fullName>
    </submittedName>
</protein>
<dbReference type="Pfam" id="PF00563">
    <property type="entry name" value="EAL"/>
    <property type="match status" value="1"/>
</dbReference>
<feature type="domain" description="GGDEF" evidence="3">
    <location>
        <begin position="367"/>
        <end position="495"/>
    </location>
</feature>
<sequence length="756" mass="87608">MRVFYGLIITAVILMIGACALKAYKKEGALARVVFLYELGAFICGIIFLVYTYVPGTTITVLCKGLIMASFDWLLVLLMYYTQYYTGMFKGVMGVKVFMIAYSLFETVAFLINAWTRWIFDITDISGDQIIVQFAKGNVLGRLHYVFAYGIMLLLILSYIVMVERMSRFYRFRYFAILILLFAAFLLDIMTTWSDSIYDMSMVAFGIMSVLIYYLTYSYVPNELIENTFSLIIRDMNSGIICFDNAGRCIYCNGIVKEMYSITDNINEVEHNYASWLQTQTEHDNKKFRQTISVGNERRSFDISYNRVYDDKHNFICDYFIFNDRTEAVELLEYEKFRATHDNLTGLLNKEQFYEETANVVRNDRNHKYCLVCSNIKDFKLVNELFGIKKGDEIIKMQAGLIKASSESGYICGRIQNDRFAVCMPKDSFKNEIMQNSIVSMQDRFNNASFKIRVVVGVYDIEDVDEPVSNMCDKAFIASETIKNNYEVNIAYYDDKLLKRTLEERRVISEFEGAIEKKEFKMFLQPQVNTHGKVYGAEALVRWQHPERGLLSPFFFIDILETTGLIYKLDMYMWECAAAKLSEWKKKGDTVHYISVNISTKDFYLIDVYEVITSIVKKYDIEPKMLKLEITETALMSDLKKNMEVIKSLRDYGFKIEIDDFGSGYSSLNMLKDISADVLKIDMAFLRATENEVKGQDILETIISLGGKLGMEVITEGVETDKQLIMLTEMGCHIFQGYYFSKPIPVEEFEQKYMNE</sequence>
<reference evidence="4 5" key="1">
    <citation type="submission" date="2015-09" db="EMBL/GenBank/DDBJ databases">
        <authorList>
            <consortium name="Pathogen Informatics"/>
        </authorList>
    </citation>
    <scope>NUCLEOTIDE SEQUENCE [LARGE SCALE GENOMIC DNA]</scope>
    <source>
        <strain evidence="4 5">2789STDY5834875</strain>
    </source>
</reference>
<dbReference type="PANTHER" id="PTHR33121:SF70">
    <property type="entry name" value="SIGNALING PROTEIN YKOW"/>
    <property type="match status" value="1"/>
</dbReference>
<dbReference type="PROSITE" id="PS51257">
    <property type="entry name" value="PROKAR_LIPOPROTEIN"/>
    <property type="match status" value="1"/>
</dbReference>
<accession>A0A174YW62</accession>
<organism evidence="4 5">
    <name type="scientific">Lachnospira eligens</name>
    <dbReference type="NCBI Taxonomy" id="39485"/>
    <lineage>
        <taxon>Bacteria</taxon>
        <taxon>Bacillati</taxon>
        <taxon>Bacillota</taxon>
        <taxon>Clostridia</taxon>
        <taxon>Lachnospirales</taxon>
        <taxon>Lachnospiraceae</taxon>
        <taxon>Lachnospira</taxon>
    </lineage>
</organism>
<feature type="transmembrane region" description="Helical" evidence="1">
    <location>
        <begin position="33"/>
        <end position="53"/>
    </location>
</feature>
<keyword evidence="1" id="KW-1133">Transmembrane helix</keyword>
<dbReference type="InterPro" id="IPR000160">
    <property type="entry name" value="GGDEF_dom"/>
</dbReference>
<feature type="transmembrane region" description="Helical" evidence="1">
    <location>
        <begin position="174"/>
        <end position="194"/>
    </location>
</feature>
<gene>
    <name evidence="4" type="primary">cph2_6</name>
    <name evidence="4" type="ORF">ERS852490_03062</name>
</gene>
<dbReference type="InterPro" id="IPR050706">
    <property type="entry name" value="Cyclic-di-GMP_PDE-like"/>
</dbReference>
<keyword evidence="1" id="KW-0472">Membrane</keyword>
<dbReference type="NCBIfam" id="TIGR00254">
    <property type="entry name" value="GGDEF"/>
    <property type="match status" value="1"/>
</dbReference>
<evidence type="ECO:0000313" key="4">
    <source>
        <dbReference type="EMBL" id="CUQ79394.1"/>
    </source>
</evidence>
<dbReference type="SMART" id="SM00267">
    <property type="entry name" value="GGDEF"/>
    <property type="match status" value="1"/>
</dbReference>
<dbReference type="InterPro" id="IPR035919">
    <property type="entry name" value="EAL_sf"/>
</dbReference>
<dbReference type="SUPFAM" id="SSF55073">
    <property type="entry name" value="Nucleotide cyclase"/>
    <property type="match status" value="1"/>
</dbReference>
<feature type="transmembrane region" description="Helical" evidence="1">
    <location>
        <begin position="143"/>
        <end position="162"/>
    </location>
</feature>
<dbReference type="PANTHER" id="PTHR33121">
    <property type="entry name" value="CYCLIC DI-GMP PHOSPHODIESTERASE PDEF"/>
    <property type="match status" value="1"/>
</dbReference>
<dbReference type="EMBL" id="CZBU01000009">
    <property type="protein sequence ID" value="CUQ79394.1"/>
    <property type="molecule type" value="Genomic_DNA"/>
</dbReference>
<feature type="transmembrane region" description="Helical" evidence="1">
    <location>
        <begin position="6"/>
        <end position="24"/>
    </location>
</feature>
<dbReference type="PROSITE" id="PS50883">
    <property type="entry name" value="EAL"/>
    <property type="match status" value="1"/>
</dbReference>
<feature type="transmembrane region" description="Helical" evidence="1">
    <location>
        <begin position="59"/>
        <end position="81"/>
    </location>
</feature>
<evidence type="ECO:0000259" key="2">
    <source>
        <dbReference type="PROSITE" id="PS50883"/>
    </source>
</evidence>
<dbReference type="Pfam" id="PF00990">
    <property type="entry name" value="GGDEF"/>
    <property type="match status" value="1"/>
</dbReference>
<feature type="transmembrane region" description="Helical" evidence="1">
    <location>
        <begin position="93"/>
        <end position="115"/>
    </location>
</feature>
<dbReference type="AlphaFoldDB" id="A0A174YW62"/>
<evidence type="ECO:0000259" key="3">
    <source>
        <dbReference type="PROSITE" id="PS50887"/>
    </source>
</evidence>
<dbReference type="Gene3D" id="3.20.20.450">
    <property type="entry name" value="EAL domain"/>
    <property type="match status" value="1"/>
</dbReference>
<keyword evidence="1" id="KW-0812">Transmembrane</keyword>
<evidence type="ECO:0000313" key="5">
    <source>
        <dbReference type="Proteomes" id="UP000095621"/>
    </source>
</evidence>
<evidence type="ECO:0000256" key="1">
    <source>
        <dbReference type="SAM" id="Phobius"/>
    </source>
</evidence>
<feature type="domain" description="EAL" evidence="2">
    <location>
        <begin position="504"/>
        <end position="756"/>
    </location>
</feature>
<dbReference type="SMART" id="SM00052">
    <property type="entry name" value="EAL"/>
    <property type="match status" value="1"/>
</dbReference>
<dbReference type="CDD" id="cd01948">
    <property type="entry name" value="EAL"/>
    <property type="match status" value="1"/>
</dbReference>
<dbReference type="InterPro" id="IPR043128">
    <property type="entry name" value="Rev_trsase/Diguanyl_cyclase"/>
</dbReference>
<dbReference type="PROSITE" id="PS50887">
    <property type="entry name" value="GGDEF"/>
    <property type="match status" value="1"/>
</dbReference>
<dbReference type="OrthoDB" id="9805474at2"/>
<dbReference type="InterPro" id="IPR029787">
    <property type="entry name" value="Nucleotide_cyclase"/>
</dbReference>
<dbReference type="SUPFAM" id="SSF141868">
    <property type="entry name" value="EAL domain-like"/>
    <property type="match status" value="1"/>
</dbReference>
<dbReference type="InterPro" id="IPR001633">
    <property type="entry name" value="EAL_dom"/>
</dbReference>
<dbReference type="RefSeq" id="WP_055216914.1">
    <property type="nucleotide sequence ID" value="NZ_CZBU01000009.1"/>
</dbReference>
<dbReference type="Proteomes" id="UP000095621">
    <property type="component" value="Unassembled WGS sequence"/>
</dbReference>